<dbReference type="GO" id="GO:0032259">
    <property type="term" value="P:methylation"/>
    <property type="evidence" value="ECO:0007669"/>
    <property type="project" value="UniProtKB-KW"/>
</dbReference>
<evidence type="ECO:0000256" key="6">
    <source>
        <dbReference type="ARBA" id="ARBA00047942"/>
    </source>
</evidence>
<dbReference type="EC" id="2.1.1.72" evidence="2"/>
<organism evidence="8 9">
    <name type="scientific">Muricaecibacterium torontonense</name>
    <dbReference type="NCBI Taxonomy" id="3032871"/>
    <lineage>
        <taxon>Bacteria</taxon>
        <taxon>Bacillati</taxon>
        <taxon>Actinomycetota</taxon>
        <taxon>Coriobacteriia</taxon>
        <taxon>Coriobacteriales</taxon>
        <taxon>Atopobiaceae</taxon>
        <taxon>Muricaecibacterium</taxon>
    </lineage>
</organism>
<dbReference type="Proteomes" id="UP000310263">
    <property type="component" value="Unassembled WGS sequence"/>
</dbReference>
<protein>
    <recommendedName>
        <fullName evidence="2">site-specific DNA-methyltransferase (adenine-specific)</fullName>
        <ecNumber evidence="2">2.1.1.72</ecNumber>
    </recommendedName>
</protein>
<evidence type="ECO:0000313" key="8">
    <source>
        <dbReference type="EMBL" id="TGY61774.1"/>
    </source>
</evidence>
<keyword evidence="9" id="KW-1185">Reference proteome</keyword>
<dbReference type="RefSeq" id="WP_136012906.1">
    <property type="nucleotide sequence ID" value="NZ_SRYE01000004.1"/>
</dbReference>
<dbReference type="Gene3D" id="3.40.50.150">
    <property type="entry name" value="Vaccinia Virus protein VP39"/>
    <property type="match status" value="1"/>
</dbReference>
<dbReference type="Pfam" id="PF07669">
    <property type="entry name" value="Eco57I"/>
    <property type="match status" value="1"/>
</dbReference>
<dbReference type="EMBL" id="SRYE01000004">
    <property type="protein sequence ID" value="TGY61774.1"/>
    <property type="molecule type" value="Genomic_DNA"/>
</dbReference>
<comment type="catalytic activity">
    <reaction evidence="6">
        <text>a 2'-deoxyadenosine in DNA + S-adenosyl-L-methionine = an N(6)-methyl-2'-deoxyadenosine in DNA + S-adenosyl-L-homocysteine + H(+)</text>
        <dbReference type="Rhea" id="RHEA:15197"/>
        <dbReference type="Rhea" id="RHEA-COMP:12418"/>
        <dbReference type="Rhea" id="RHEA-COMP:12419"/>
        <dbReference type="ChEBI" id="CHEBI:15378"/>
        <dbReference type="ChEBI" id="CHEBI:57856"/>
        <dbReference type="ChEBI" id="CHEBI:59789"/>
        <dbReference type="ChEBI" id="CHEBI:90615"/>
        <dbReference type="ChEBI" id="CHEBI:90616"/>
        <dbReference type="EC" id="2.1.1.72"/>
    </reaction>
</comment>
<dbReference type="InterPro" id="IPR050953">
    <property type="entry name" value="N4_N6_ade-DNA_methylase"/>
</dbReference>
<evidence type="ECO:0000256" key="4">
    <source>
        <dbReference type="ARBA" id="ARBA00022679"/>
    </source>
</evidence>
<accession>A0A4S2F3I8</accession>
<comment type="caution">
    <text evidence="8">The sequence shown here is derived from an EMBL/GenBank/DDBJ whole genome shotgun (WGS) entry which is preliminary data.</text>
</comment>
<keyword evidence="5" id="KW-0949">S-adenosyl-L-methionine</keyword>
<dbReference type="InterPro" id="IPR002052">
    <property type="entry name" value="DNA_methylase_N6_adenine_CS"/>
</dbReference>
<evidence type="ECO:0000256" key="2">
    <source>
        <dbReference type="ARBA" id="ARBA00011900"/>
    </source>
</evidence>
<dbReference type="SUPFAM" id="SSF53335">
    <property type="entry name" value="S-adenosyl-L-methionine-dependent methyltransferases"/>
    <property type="match status" value="1"/>
</dbReference>
<gene>
    <name evidence="8" type="ORF">E5334_07145</name>
</gene>
<evidence type="ECO:0000259" key="7">
    <source>
        <dbReference type="Pfam" id="PF07669"/>
    </source>
</evidence>
<dbReference type="PANTHER" id="PTHR33841:SF5">
    <property type="entry name" value="DNA METHYLASE (MODIFICATION METHYLASE) (METHYLTRANSFERASE)-RELATED"/>
    <property type="match status" value="1"/>
</dbReference>
<feature type="domain" description="Type II methyltransferase M.TaqI-like" evidence="7">
    <location>
        <begin position="90"/>
        <end position="262"/>
    </location>
</feature>
<evidence type="ECO:0000256" key="3">
    <source>
        <dbReference type="ARBA" id="ARBA00022603"/>
    </source>
</evidence>
<dbReference type="GO" id="GO:0004519">
    <property type="term" value="F:endonuclease activity"/>
    <property type="evidence" value="ECO:0007669"/>
    <property type="project" value="UniProtKB-KW"/>
</dbReference>
<dbReference type="InterPro" id="IPR029063">
    <property type="entry name" value="SAM-dependent_MTases_sf"/>
</dbReference>
<comment type="similarity">
    <text evidence="1">Belongs to the N(4)/N(6)-methyltransferase family.</text>
</comment>
<dbReference type="PROSITE" id="PS00092">
    <property type="entry name" value="N6_MTASE"/>
    <property type="match status" value="1"/>
</dbReference>
<dbReference type="OrthoDB" id="9782445at2"/>
<evidence type="ECO:0000256" key="1">
    <source>
        <dbReference type="ARBA" id="ARBA00006594"/>
    </source>
</evidence>
<keyword evidence="4" id="KW-0808">Transferase</keyword>
<sequence length="510" mass="58267">MADLFTETYNPDVLSCLANLSNDEVFTPPEVANQVLDMLPDGIWEDPDATFLDPACKSGIFLREIAKRLITGLEGRIPDLDERLEHIYKKQLFGIATTELCSLLSRRSLYCSKYPNSRYSVVRFDMAEGNVRYRRTHHTWKNGRCVWCGAAKVNYDRDESLEQHAYEFIHPTNLEEIKDMKFDVIVANPPYQLSDGGAQASASPIYQLFVENAIKFNPKYIAMIIPARWYSGGKGLGSFRNEMLTSMQLAELHDYPITSDCFPGVNIRGGVCYFLWDRDKSSSKVDVYTHQNGSVEMNARELDYDSNGIFIRYYEALSILKKVKEDPNFISMEKWISPRKPFGLDTSFVNSQHFYNRERSDHDCVRCYGRGKKVGYIAQEQVESHKEWIPLWKVFTPRANNIGTELPDDNMNAFVGAPGSVCTESYVVVGAGHISSEEQAKSLSCYLKTKFVRFLHSLAKVSQDATAKTYRFVPVPHSLDDSLDDEMLFDIYGLTDSERYFIVNTIKEMV</sequence>
<proteinExistence type="inferred from homology"/>
<name>A0A4S2F3I8_9ACTN</name>
<dbReference type="GO" id="GO:0009007">
    <property type="term" value="F:site-specific DNA-methyltransferase (adenine-specific) activity"/>
    <property type="evidence" value="ECO:0007669"/>
    <property type="project" value="UniProtKB-EC"/>
</dbReference>
<dbReference type="GO" id="GO:0003676">
    <property type="term" value="F:nucleic acid binding"/>
    <property type="evidence" value="ECO:0007669"/>
    <property type="project" value="InterPro"/>
</dbReference>
<dbReference type="PANTHER" id="PTHR33841">
    <property type="entry name" value="DNA METHYLTRANSFERASE YEEA-RELATED"/>
    <property type="match status" value="1"/>
</dbReference>
<dbReference type="InterPro" id="IPR011639">
    <property type="entry name" value="MethylTrfase_TaqI-like_dom"/>
</dbReference>
<dbReference type="PRINTS" id="PR00507">
    <property type="entry name" value="N12N6MTFRASE"/>
</dbReference>
<dbReference type="GO" id="GO:0006304">
    <property type="term" value="P:DNA modification"/>
    <property type="evidence" value="ECO:0007669"/>
    <property type="project" value="InterPro"/>
</dbReference>
<keyword evidence="8" id="KW-0540">Nuclease</keyword>
<evidence type="ECO:0000256" key="5">
    <source>
        <dbReference type="ARBA" id="ARBA00022691"/>
    </source>
</evidence>
<keyword evidence="8" id="KW-0378">Hydrolase</keyword>
<keyword evidence="8" id="KW-0255">Endonuclease</keyword>
<keyword evidence="3" id="KW-0489">Methyltransferase</keyword>
<dbReference type="AlphaFoldDB" id="A0A4S2F3I8"/>
<reference evidence="8 9" key="1">
    <citation type="submission" date="2019-04" db="EMBL/GenBank/DDBJ databases">
        <title>Microbes associate with the intestines of laboratory mice.</title>
        <authorList>
            <person name="Navarre W."/>
            <person name="Wong E."/>
            <person name="Huang K."/>
            <person name="Tropini C."/>
            <person name="Ng K."/>
            <person name="Yu B."/>
        </authorList>
    </citation>
    <scope>NUCLEOTIDE SEQUENCE [LARGE SCALE GENOMIC DNA]</scope>
    <source>
        <strain evidence="8 9">NM07_P-09</strain>
    </source>
</reference>
<evidence type="ECO:0000313" key="9">
    <source>
        <dbReference type="Proteomes" id="UP000310263"/>
    </source>
</evidence>